<dbReference type="PROSITE" id="PS51819">
    <property type="entry name" value="VOC"/>
    <property type="match status" value="1"/>
</dbReference>
<dbReference type="Proteomes" id="UP000045782">
    <property type="component" value="Unassembled WGS sequence"/>
</dbReference>
<dbReference type="InterPro" id="IPR004360">
    <property type="entry name" value="Glyas_Fos-R_dOase_dom"/>
</dbReference>
<dbReference type="EMBL" id="QXBN01000003">
    <property type="protein sequence ID" value="RIT42009.1"/>
    <property type="molecule type" value="Genomic_DNA"/>
</dbReference>
<evidence type="ECO:0000313" key="4">
    <source>
        <dbReference type="EMBL" id="RIT42009.1"/>
    </source>
</evidence>
<reference evidence="2 5" key="1">
    <citation type="submission" date="2015-03" db="EMBL/GenBank/DDBJ databases">
        <authorList>
            <consortium name="Pathogen Informatics"/>
            <person name="Murphy D."/>
        </authorList>
    </citation>
    <scope>NUCLEOTIDE SEQUENCE [LARGE SCALE GENOMIC DNA]</scope>
    <source>
        <strain evidence="2 5">PAP036</strain>
    </source>
</reference>
<gene>
    <name evidence="3" type="primary">fosA</name>
    <name evidence="4" type="ORF">D2E76_06545</name>
    <name evidence="2" type="ORF">ERS075527_03575</name>
    <name evidence="3" type="ORF">ERS075579_00720</name>
</gene>
<dbReference type="EMBL" id="CSUW01000008">
    <property type="protein sequence ID" value="CPT47664.1"/>
    <property type="molecule type" value="Genomic_DNA"/>
</dbReference>
<accession>A0A0U1ANH0</accession>
<sequence length="132" mass="14634">MGIAFNHTIVHSENREESARFFTEVFGLPEAVEAGPFLNVALEYGGNLDFATIEHGQLTPQHYAFLVSEDDFDAIYGRITDRGIIHWADPRAQHPGEINHNDGGRGVYFRDPSGHYLEILTRPYGSGEASGS</sequence>
<dbReference type="OMA" id="ESHHYAF"/>
<dbReference type="Pfam" id="PF00903">
    <property type="entry name" value="Glyoxalase"/>
    <property type="match status" value="1"/>
</dbReference>
<dbReference type="GeneID" id="93379547"/>
<dbReference type="InterPro" id="IPR037523">
    <property type="entry name" value="VOC_core"/>
</dbReference>
<dbReference type="Gene3D" id="3.10.180.10">
    <property type="entry name" value="2,3-Dihydroxybiphenyl 1,2-Dioxygenase, domain 1"/>
    <property type="match status" value="1"/>
</dbReference>
<dbReference type="RefSeq" id="WP_005057988.1">
    <property type="nucleotide sequence ID" value="NZ_AP022621.1"/>
</dbReference>
<dbReference type="AlphaFoldDB" id="A0A0U1ANH0"/>
<proteinExistence type="predicted"/>
<organism evidence="3 6">
    <name type="scientific">Mycobacteroides abscessus</name>
    <dbReference type="NCBI Taxonomy" id="36809"/>
    <lineage>
        <taxon>Bacteria</taxon>
        <taxon>Bacillati</taxon>
        <taxon>Actinomycetota</taxon>
        <taxon>Actinomycetes</taxon>
        <taxon>Mycobacteriales</taxon>
        <taxon>Mycobacteriaceae</taxon>
        <taxon>Mycobacteroides</taxon>
    </lineage>
</organism>
<evidence type="ECO:0000313" key="3">
    <source>
        <dbReference type="EMBL" id="CPV35886.1"/>
    </source>
</evidence>
<reference evidence="3 6" key="2">
    <citation type="submission" date="2015-03" db="EMBL/GenBank/DDBJ databases">
        <authorList>
            <person name="Murphy D."/>
        </authorList>
    </citation>
    <scope>NUCLEOTIDE SEQUENCE [LARGE SCALE GENOMIC DNA]</scope>
    <source>
        <strain evidence="3 6">PAP088</strain>
    </source>
</reference>
<dbReference type="CDD" id="cd08351">
    <property type="entry name" value="ChaP_like"/>
    <property type="match status" value="1"/>
</dbReference>
<dbReference type="SUPFAM" id="SSF54593">
    <property type="entry name" value="Glyoxalase/Bleomycin resistance protein/Dihydroxybiphenyl dioxygenase"/>
    <property type="match status" value="1"/>
</dbReference>
<dbReference type="InterPro" id="IPR029068">
    <property type="entry name" value="Glyas_Bleomycin-R_OHBP_Dase"/>
</dbReference>
<keyword evidence="3" id="KW-0808">Transferase</keyword>
<feature type="domain" description="VOC" evidence="1">
    <location>
        <begin position="4"/>
        <end position="122"/>
    </location>
</feature>
<evidence type="ECO:0000313" key="5">
    <source>
        <dbReference type="Proteomes" id="UP000038487"/>
    </source>
</evidence>
<dbReference type="Proteomes" id="UP000284557">
    <property type="component" value="Unassembled WGS sequence"/>
</dbReference>
<evidence type="ECO:0000259" key="1">
    <source>
        <dbReference type="PROSITE" id="PS51819"/>
    </source>
</evidence>
<dbReference type="GO" id="GO:0004364">
    <property type="term" value="F:glutathione transferase activity"/>
    <property type="evidence" value="ECO:0007669"/>
    <property type="project" value="UniProtKB-EC"/>
</dbReference>
<protein>
    <submittedName>
        <fullName evidence="3">Glyoxalase/bleomycin resistance protein</fullName>
        <ecNumber evidence="3">2.5.1.18</ecNumber>
    </submittedName>
    <submittedName>
        <fullName evidence="4">VOC family protein</fullName>
    </submittedName>
</protein>
<reference evidence="4 7" key="3">
    <citation type="submission" date="2018-08" db="EMBL/GenBank/DDBJ databases">
        <title>Linezolid Resistance in Mycobacterium abscessus: MIC Distribution and Comprehensive Investigation of Resistance Mechanisms.</title>
        <authorList>
            <person name="Ye M."/>
            <person name="Xu L."/>
            <person name="Zou Y."/>
            <person name="Li B."/>
            <person name="Guo Q."/>
            <person name="Zhang Y."/>
            <person name="Zhan M."/>
            <person name="Xu B."/>
            <person name="Yu F."/>
            <person name="Zhang Z."/>
            <person name="Chu H."/>
        </authorList>
    </citation>
    <scope>NUCLEOTIDE SEQUENCE [LARGE SCALE GENOMIC DNA]</scope>
    <source>
        <strain evidence="4 7">G143</strain>
    </source>
</reference>
<evidence type="ECO:0000313" key="2">
    <source>
        <dbReference type="EMBL" id="CPT47664.1"/>
    </source>
</evidence>
<dbReference type="PATRIC" id="fig|36809.44.peg.2464"/>
<dbReference type="Proteomes" id="UP000038487">
    <property type="component" value="Unassembled WGS sequence"/>
</dbReference>
<evidence type="ECO:0000313" key="6">
    <source>
        <dbReference type="Proteomes" id="UP000045782"/>
    </source>
</evidence>
<evidence type="ECO:0000313" key="7">
    <source>
        <dbReference type="Proteomes" id="UP000284557"/>
    </source>
</evidence>
<name>A0A0U1ANH0_9MYCO</name>
<dbReference type="EC" id="2.5.1.18" evidence="3"/>
<dbReference type="EMBL" id="CSWP01000001">
    <property type="protein sequence ID" value="CPV35886.1"/>
    <property type="molecule type" value="Genomic_DNA"/>
</dbReference>